<accession>A0A915CY05</accession>
<dbReference type="InterPro" id="IPR038765">
    <property type="entry name" value="Papain-like_cys_pep_sf"/>
</dbReference>
<keyword evidence="1" id="KW-1185">Reference proteome</keyword>
<dbReference type="SUPFAM" id="SSF117281">
    <property type="entry name" value="Kelch motif"/>
    <property type="match status" value="1"/>
</dbReference>
<dbReference type="WBParaSite" id="jg13776">
    <property type="protein sequence ID" value="jg13776"/>
    <property type="gene ID" value="jg13776"/>
</dbReference>
<protein>
    <submittedName>
        <fullName evidence="2">Uncharacterized protein</fullName>
    </submittedName>
</protein>
<dbReference type="AlphaFoldDB" id="A0A915CY05"/>
<dbReference type="Proteomes" id="UP000887574">
    <property type="component" value="Unplaced"/>
</dbReference>
<organism evidence="1 2">
    <name type="scientific">Ditylenchus dipsaci</name>
    <dbReference type="NCBI Taxonomy" id="166011"/>
    <lineage>
        <taxon>Eukaryota</taxon>
        <taxon>Metazoa</taxon>
        <taxon>Ecdysozoa</taxon>
        <taxon>Nematoda</taxon>
        <taxon>Chromadorea</taxon>
        <taxon>Rhabditida</taxon>
        <taxon>Tylenchina</taxon>
        <taxon>Tylenchomorpha</taxon>
        <taxon>Sphaerularioidea</taxon>
        <taxon>Anguinidae</taxon>
        <taxon>Anguininae</taxon>
        <taxon>Ditylenchus</taxon>
    </lineage>
</organism>
<dbReference type="Gene3D" id="2.120.10.80">
    <property type="entry name" value="Kelch-type beta propeller"/>
    <property type="match status" value="1"/>
</dbReference>
<proteinExistence type="predicted"/>
<name>A0A915CY05_9BILA</name>
<dbReference type="Gene3D" id="3.90.70.10">
    <property type="entry name" value="Cysteine proteinases"/>
    <property type="match status" value="1"/>
</dbReference>
<dbReference type="InterPro" id="IPR015915">
    <property type="entry name" value="Kelch-typ_b-propeller"/>
</dbReference>
<evidence type="ECO:0000313" key="2">
    <source>
        <dbReference type="WBParaSite" id="jg13776"/>
    </source>
</evidence>
<dbReference type="SUPFAM" id="SSF54001">
    <property type="entry name" value="Cysteine proteinases"/>
    <property type="match status" value="1"/>
</dbReference>
<sequence length="604" mass="68535">MPGSSAKIIKRYLLLGKPVAVEIHAADGLRKSQYGLLADKKKCPKKKGRKYHPKPYEGSCSNDPARIDHMLLIVGWEILKNSLGIDTPCWKMLNTWGKVLAIPASTPPCVQDAVGFADLNYLYFVGGYKEPEDKMDERTILKGSMISKGKICKASRRNVQQKGLRQEGLAQNIISWIEKANPNQISALKDVYKSLGTQNRPGTNLLLAILCAVRCNEKCGAFEELLTLLGQIQSMAKSTFLSNEQVIILGKLTHGFFLCRREHFPDVSVTPKCHFYAHMLKNWQNYTIFGSCCVAPISTTSVGPALLRNNYTGPGFIYSLMPYYTLDNYDKSLDEDVKAFRMGRDDAGPHLHDNCLFVFPSKVHFDMEIIFDRALVCDLSTGQLCVKELKAAVYDKYGHPQIPTNRSRFSSTVIGNRLFIVGGLHQIFHVDSETQSPRRWTSVQEVIYKDVWTLDLLTWTWRRWSKEGTGVPLYSTASIYQAPYINIFGGVNKDGDDTNDLLQLLVEPPNLKNLAMRAAVKMIKPLLEAEILTQDRHVFILTQDRHVFILTQDRHVFILTQDRHVFILTQDRHVFILTQDRYVFILTQDSVSDVSVNYENTDDQ</sequence>
<reference evidence="2" key="1">
    <citation type="submission" date="2022-11" db="UniProtKB">
        <authorList>
            <consortium name="WormBaseParasite"/>
        </authorList>
    </citation>
    <scope>IDENTIFICATION</scope>
</reference>
<evidence type="ECO:0000313" key="1">
    <source>
        <dbReference type="Proteomes" id="UP000887574"/>
    </source>
</evidence>